<evidence type="ECO:0000313" key="3">
    <source>
        <dbReference type="EMBL" id="ABC82926.1"/>
    </source>
</evidence>
<accession>Q2IEB4</accession>
<evidence type="ECO:0000256" key="2">
    <source>
        <dbReference type="SAM" id="SignalP"/>
    </source>
</evidence>
<proteinExistence type="predicted"/>
<dbReference type="Proteomes" id="UP000001935">
    <property type="component" value="Chromosome"/>
</dbReference>
<dbReference type="STRING" id="290397.Adeh_3157"/>
<organism evidence="3 4">
    <name type="scientific">Anaeromyxobacter dehalogenans (strain 2CP-C)</name>
    <dbReference type="NCBI Taxonomy" id="290397"/>
    <lineage>
        <taxon>Bacteria</taxon>
        <taxon>Pseudomonadati</taxon>
        <taxon>Myxococcota</taxon>
        <taxon>Myxococcia</taxon>
        <taxon>Myxococcales</taxon>
        <taxon>Cystobacterineae</taxon>
        <taxon>Anaeromyxobacteraceae</taxon>
        <taxon>Anaeromyxobacter</taxon>
    </lineage>
</organism>
<sequence length="90" mass="9182">MRTRTFLAVAAATLFAGSALAADLPPSAGSYDDVNYGETTHTTLTTSGTGGAGAVAAGPGYDDTRYPSQAPARERVVRPEAARMACACTR</sequence>
<dbReference type="RefSeq" id="WP_011422208.1">
    <property type="nucleotide sequence ID" value="NC_007760.1"/>
</dbReference>
<name>Q2IEB4_ANADE</name>
<protein>
    <submittedName>
        <fullName evidence="3">Uncharacterized protein</fullName>
    </submittedName>
</protein>
<dbReference type="EMBL" id="CP000251">
    <property type="protein sequence ID" value="ABC82926.1"/>
    <property type="molecule type" value="Genomic_DNA"/>
</dbReference>
<keyword evidence="2" id="KW-0732">Signal</keyword>
<feature type="region of interest" description="Disordered" evidence="1">
    <location>
        <begin position="42"/>
        <end position="76"/>
    </location>
</feature>
<feature type="signal peptide" evidence="2">
    <location>
        <begin position="1"/>
        <end position="21"/>
    </location>
</feature>
<evidence type="ECO:0000313" key="4">
    <source>
        <dbReference type="Proteomes" id="UP000001935"/>
    </source>
</evidence>
<feature type="chain" id="PRO_5004209956" evidence="2">
    <location>
        <begin position="22"/>
        <end position="90"/>
    </location>
</feature>
<dbReference type="AlphaFoldDB" id="Q2IEB4"/>
<gene>
    <name evidence="3" type="ordered locus">Adeh_3157</name>
</gene>
<reference evidence="3" key="1">
    <citation type="submission" date="2006-01" db="EMBL/GenBank/DDBJ databases">
        <title>Complete sequence of Anaeromyxobacter dehalogenans 2CP-C.</title>
        <authorList>
            <consortium name="US DOE Joint Genome Institute"/>
            <person name="Copeland A."/>
            <person name="Lucas S."/>
            <person name="Lapidus A."/>
            <person name="Barry K."/>
            <person name="Detter J.C."/>
            <person name="Glavina T."/>
            <person name="Hammon N."/>
            <person name="Israni S."/>
            <person name="Pitluck S."/>
            <person name="Brettin T."/>
            <person name="Bruce D."/>
            <person name="Han C."/>
            <person name="Tapia R."/>
            <person name="Gilna P."/>
            <person name="Kiss H."/>
            <person name="Schmutz J."/>
            <person name="Larimer F."/>
            <person name="Land M."/>
            <person name="Kyrpides N."/>
            <person name="Anderson I."/>
            <person name="Sanford R.A."/>
            <person name="Ritalahti K.M."/>
            <person name="Thomas H.S."/>
            <person name="Kirby J.R."/>
            <person name="Zhulin I.B."/>
            <person name="Loeffler F.E."/>
            <person name="Richardson P."/>
        </authorList>
    </citation>
    <scope>NUCLEOTIDE SEQUENCE</scope>
    <source>
        <strain evidence="3">2CP-C</strain>
    </source>
</reference>
<dbReference type="HOGENOM" id="CLU_2434432_0_0_7"/>
<evidence type="ECO:0000256" key="1">
    <source>
        <dbReference type="SAM" id="MobiDB-lite"/>
    </source>
</evidence>
<dbReference type="KEGG" id="ade:Adeh_3157"/>